<comment type="pathway">
    <text evidence="1">Lipid metabolism; fatty acid biosynthesis.</text>
</comment>
<comment type="catalytic activity">
    <reaction evidence="8">
        <text>a 2,3-saturated acyl-[ACP] + NAD(+) = a (2E)-enoyl-[ACP] + NADH + H(+)</text>
        <dbReference type="Rhea" id="RHEA:10240"/>
        <dbReference type="Rhea" id="RHEA-COMP:9925"/>
        <dbReference type="Rhea" id="RHEA-COMP:9926"/>
        <dbReference type="ChEBI" id="CHEBI:15378"/>
        <dbReference type="ChEBI" id="CHEBI:57540"/>
        <dbReference type="ChEBI" id="CHEBI:57945"/>
        <dbReference type="ChEBI" id="CHEBI:78784"/>
        <dbReference type="ChEBI" id="CHEBI:78785"/>
        <dbReference type="EC" id="1.3.1.9"/>
    </reaction>
</comment>
<dbReference type="GO" id="GO:0006633">
    <property type="term" value="P:fatty acid biosynthetic process"/>
    <property type="evidence" value="ECO:0007669"/>
    <property type="project" value="UniProtKB-KW"/>
</dbReference>
<dbReference type="PIRSF" id="PIRSF000094">
    <property type="entry name" value="Enoyl-ACP_rdct"/>
    <property type="match status" value="1"/>
</dbReference>
<feature type="binding site" evidence="9">
    <location>
        <begin position="69"/>
        <end position="70"/>
    </location>
    <ligand>
        <name>NAD(+)</name>
        <dbReference type="ChEBI" id="CHEBI:57540"/>
    </ligand>
</feature>
<organism evidence="10 11">
    <name type="scientific">Candidatus Auribacter fodinae</name>
    <dbReference type="NCBI Taxonomy" id="2093366"/>
    <lineage>
        <taxon>Bacteria</taxon>
        <taxon>Pseudomonadati</taxon>
        <taxon>Candidatus Auribacterota</taxon>
        <taxon>Candidatus Auribacteria</taxon>
        <taxon>Candidatus Auribacterales</taxon>
        <taxon>Candidatus Auribacteraceae</taxon>
        <taxon>Candidatus Auribacter</taxon>
    </lineage>
</organism>
<dbReference type="Gene3D" id="3.40.50.720">
    <property type="entry name" value="NAD(P)-binding Rossmann-like Domain"/>
    <property type="match status" value="1"/>
</dbReference>
<dbReference type="Pfam" id="PF13561">
    <property type="entry name" value="adh_short_C2"/>
    <property type="match status" value="1"/>
</dbReference>
<dbReference type="GO" id="GO:0004318">
    <property type="term" value="F:enoyl-[acyl-carrier-protein] reductase (NADH) activity"/>
    <property type="evidence" value="ECO:0007669"/>
    <property type="project" value="UniProtKB-EC"/>
</dbReference>
<evidence type="ECO:0000256" key="3">
    <source>
        <dbReference type="ARBA" id="ARBA00022516"/>
    </source>
</evidence>
<proteinExistence type="inferred from homology"/>
<evidence type="ECO:0000256" key="5">
    <source>
        <dbReference type="ARBA" id="ARBA00023002"/>
    </source>
</evidence>
<dbReference type="EMBL" id="QZJZ01000084">
    <property type="protein sequence ID" value="RJP57231.1"/>
    <property type="molecule type" value="Genomic_DNA"/>
</dbReference>
<accession>A0A3A4R6V5</accession>
<evidence type="ECO:0000256" key="8">
    <source>
        <dbReference type="PIRNR" id="PIRNR000094"/>
    </source>
</evidence>
<feature type="binding site" evidence="9">
    <location>
        <begin position="18"/>
        <end position="19"/>
    </location>
    <ligand>
        <name>NAD(+)</name>
        <dbReference type="ChEBI" id="CHEBI:57540"/>
    </ligand>
</feature>
<keyword evidence="4" id="KW-0276">Fatty acid metabolism</keyword>
<evidence type="ECO:0000313" key="11">
    <source>
        <dbReference type="Proteomes" id="UP000266426"/>
    </source>
</evidence>
<feature type="binding site" evidence="9">
    <location>
        <position position="93"/>
    </location>
    <ligand>
        <name>NAD(+)</name>
        <dbReference type="ChEBI" id="CHEBI:57540"/>
    </ligand>
</feature>
<name>A0A3A4R6V5_9BACT</name>
<evidence type="ECO:0000256" key="2">
    <source>
        <dbReference type="ARBA" id="ARBA00009233"/>
    </source>
</evidence>
<protein>
    <recommendedName>
        <fullName evidence="8">Enoyl-[acyl-carrier-protein] reductase [NADH]</fullName>
        <ecNumber evidence="8">1.3.1.9</ecNumber>
    </recommendedName>
</protein>
<sequence>MIKQNGTYLVMGLLDTESIAYSIGKTIQKWGGTVIYTAQNERFKRLLLDPSLKDLPEEERRKIRVEFCDVTIEDDLKNLFANIGTLDGIVHSIAYCNPKTCLGDEFHTDAVDDIKLGFHISCASLGSVVRYAYPKMPNGGSVVTLTFDSRHAYAYYNWMSVNKAALEALVRGLARRHGKDYIRVNAVSAGPLVTKAASKIPGFGHLSETWNLISPIPWDANEDRQAVADAVVYLLGEYSKKITGQTLFVDGGASIVGGAIMDHERA</sequence>
<dbReference type="AlphaFoldDB" id="A0A3A4R6V5"/>
<gene>
    <name evidence="10" type="ORF">C4541_10680</name>
</gene>
<comment type="similarity">
    <text evidence="2 8">Belongs to the short-chain dehydrogenases/reductases (SDR) family. FabI subfamily.</text>
</comment>
<dbReference type="PRINTS" id="PR00081">
    <property type="entry name" value="GDHRDH"/>
</dbReference>
<feature type="binding site" evidence="9">
    <location>
        <position position="12"/>
    </location>
    <ligand>
        <name>NAD(+)</name>
        <dbReference type="ChEBI" id="CHEBI:57540"/>
    </ligand>
</feature>
<feature type="binding site" evidence="9">
    <location>
        <position position="163"/>
    </location>
    <ligand>
        <name>NAD(+)</name>
        <dbReference type="ChEBI" id="CHEBI:57540"/>
    </ligand>
</feature>
<dbReference type="InterPro" id="IPR014358">
    <property type="entry name" value="Enoyl-ACP_Rdtase_NADH"/>
</dbReference>
<evidence type="ECO:0000256" key="4">
    <source>
        <dbReference type="ARBA" id="ARBA00022832"/>
    </source>
</evidence>
<dbReference type="InterPro" id="IPR036291">
    <property type="entry name" value="NAD(P)-bd_dom_sf"/>
</dbReference>
<dbReference type="PANTHER" id="PTHR43159:SF2">
    <property type="entry name" value="ENOYL-[ACYL-CARRIER-PROTEIN] REDUCTASE [NADH], CHLOROPLASTIC"/>
    <property type="match status" value="1"/>
</dbReference>
<evidence type="ECO:0000256" key="9">
    <source>
        <dbReference type="PIRSR" id="PIRSR000094-3"/>
    </source>
</evidence>
<keyword evidence="5 8" id="KW-0560">Oxidoreductase</keyword>
<dbReference type="InterPro" id="IPR002347">
    <property type="entry name" value="SDR_fam"/>
</dbReference>
<keyword evidence="8 9" id="KW-0520">NAD</keyword>
<dbReference type="Proteomes" id="UP000266426">
    <property type="component" value="Unassembled WGS sequence"/>
</dbReference>
<reference evidence="10 11" key="1">
    <citation type="journal article" date="2017" name="ISME J.">
        <title>Energy and carbon metabolisms in a deep terrestrial subsurface fluid microbial community.</title>
        <authorList>
            <person name="Momper L."/>
            <person name="Jungbluth S.P."/>
            <person name="Lee M.D."/>
            <person name="Amend J.P."/>
        </authorList>
    </citation>
    <scope>NUCLEOTIDE SEQUENCE [LARGE SCALE GENOMIC DNA]</scope>
    <source>
        <strain evidence="10">SURF_26</strain>
    </source>
</reference>
<dbReference type="EC" id="1.3.1.9" evidence="8"/>
<dbReference type="PANTHER" id="PTHR43159">
    <property type="entry name" value="ENOYL-[ACYL-CARRIER-PROTEIN] REDUCTASE"/>
    <property type="match status" value="1"/>
</dbReference>
<evidence type="ECO:0000256" key="6">
    <source>
        <dbReference type="ARBA" id="ARBA00023098"/>
    </source>
</evidence>
<keyword evidence="7 8" id="KW-0275">Fatty acid biosynthesis</keyword>
<feature type="binding site" evidence="9">
    <location>
        <position position="39"/>
    </location>
    <ligand>
        <name>NAD(+)</name>
        <dbReference type="ChEBI" id="CHEBI:57540"/>
    </ligand>
</feature>
<dbReference type="SUPFAM" id="SSF51735">
    <property type="entry name" value="NAD(P)-binding Rossmann-fold domains"/>
    <property type="match status" value="1"/>
</dbReference>
<evidence type="ECO:0000256" key="1">
    <source>
        <dbReference type="ARBA" id="ARBA00005194"/>
    </source>
</evidence>
<keyword evidence="6" id="KW-0443">Lipid metabolism</keyword>
<comment type="caution">
    <text evidence="10">The sequence shown here is derived from an EMBL/GenBank/DDBJ whole genome shotgun (WGS) entry which is preliminary data.</text>
</comment>
<evidence type="ECO:0000313" key="10">
    <source>
        <dbReference type="EMBL" id="RJP57231.1"/>
    </source>
</evidence>
<evidence type="ECO:0000256" key="7">
    <source>
        <dbReference type="ARBA" id="ARBA00023160"/>
    </source>
</evidence>
<keyword evidence="3 8" id="KW-0444">Lipid biosynthesis</keyword>